<feature type="region of interest" description="Disordered" evidence="1">
    <location>
        <begin position="214"/>
        <end position="255"/>
    </location>
</feature>
<sequence>MDTPISYHYRPVIWHQMGTQGHSVYTTRNRAMPVRRQAPLVAAPRYNSYSSVRHDYAIDDSIQRADYLSNAVLEDSYDAATRSRGRDHELLRNVNAAIRPSSSSRDSTPTRTGRQTSRLRSLPPVDIKSAAGSRAVIPYRNIAKIKSALSEAPPPSSLLSSRIESYLRGSSLPPKPLSRDIANSISYSSLLSRSASPRELRSYASPYREYLPERTRSYTRSVSPASYRSPSPYVSRTDADYDYAGSDGDEDYEPESYRRKYKIVKTPVGIGSGSSVYRDHSSDGSDDDEYYDADESFGTYTCPRPPGTSQNKLSTYDGGYDGTYEADMAEMYDYVPFGPSRHGILELTPEDNSNLPLSSYSSQLSALPRLSPPRSQVSLLSPHPTRLDDSRPSPTASRQILDSLVSSTAARAKAVLANSRLPEYRNASLVLSVEGSAVSEDGRNRYGFRYYPPPIPLKGSHIGIDERILSISPKPVSPADSFLSTYLNRLRDIRTDIRDHVNRGDYGRGGVSLAPLTRPSYDHRTVSVPVHFSGKAHSVPVSSYRSRLGNGQSHRVDVFPLVVSETALPSDKKLHLPVYKAGGDSSSGSSTKLTVLEKINIKAAIIGSRLETDSAKRPRRPRSEFAANKLRELKRDEIEEGIYYRTPGTGSLQSSRPPLPKPTDRKAIRDIDGFTKPKNLLSWQYRVESRLSPDDIIYEPSSFIRMRERVKDVQEKMDRQRQLLDRYLNSDFKIAPSPSQNVEGRSSVKIPAYYAAGGDPDNRPVSDLRRRLRRTLAKTKNSPDYFKE</sequence>
<feature type="compositionally biased region" description="Low complexity" evidence="1">
    <location>
        <begin position="99"/>
        <end position="112"/>
    </location>
</feature>
<feature type="compositionally biased region" description="Polar residues" evidence="1">
    <location>
        <begin position="218"/>
        <end position="234"/>
    </location>
</feature>
<proteinExistence type="predicted"/>
<feature type="region of interest" description="Disordered" evidence="1">
    <location>
        <begin position="365"/>
        <end position="398"/>
    </location>
</feature>
<protein>
    <submittedName>
        <fullName evidence="2">Uncharacterized protein</fullName>
    </submittedName>
</protein>
<reference evidence="2 3" key="1">
    <citation type="submission" date="2024-04" db="EMBL/GenBank/DDBJ databases">
        <authorList>
            <consortium name="Genoscope - CEA"/>
            <person name="William W."/>
        </authorList>
    </citation>
    <scope>NUCLEOTIDE SEQUENCE [LARGE SCALE GENOMIC DNA]</scope>
</reference>
<evidence type="ECO:0000256" key="1">
    <source>
        <dbReference type="SAM" id="MobiDB-lite"/>
    </source>
</evidence>
<accession>A0AAV2I7L5</accession>
<keyword evidence="3" id="KW-1185">Reference proteome</keyword>
<comment type="caution">
    <text evidence="2">The sequence shown here is derived from an EMBL/GenBank/DDBJ whole genome shotgun (WGS) entry which is preliminary data.</text>
</comment>
<feature type="region of interest" description="Disordered" evidence="1">
    <location>
        <begin position="272"/>
        <end position="317"/>
    </location>
</feature>
<dbReference type="AlphaFoldDB" id="A0AAV2I7L5"/>
<organism evidence="2 3">
    <name type="scientific">Lymnaea stagnalis</name>
    <name type="common">Great pond snail</name>
    <name type="synonym">Helix stagnalis</name>
    <dbReference type="NCBI Taxonomy" id="6523"/>
    <lineage>
        <taxon>Eukaryota</taxon>
        <taxon>Metazoa</taxon>
        <taxon>Spiralia</taxon>
        <taxon>Lophotrochozoa</taxon>
        <taxon>Mollusca</taxon>
        <taxon>Gastropoda</taxon>
        <taxon>Heterobranchia</taxon>
        <taxon>Euthyneura</taxon>
        <taxon>Panpulmonata</taxon>
        <taxon>Hygrophila</taxon>
        <taxon>Lymnaeoidea</taxon>
        <taxon>Lymnaeidae</taxon>
        <taxon>Lymnaea</taxon>
    </lineage>
</organism>
<evidence type="ECO:0000313" key="3">
    <source>
        <dbReference type="Proteomes" id="UP001497497"/>
    </source>
</evidence>
<dbReference type="Proteomes" id="UP001497497">
    <property type="component" value="Unassembled WGS sequence"/>
</dbReference>
<feature type="region of interest" description="Disordered" evidence="1">
    <location>
        <begin position="80"/>
        <end position="125"/>
    </location>
</feature>
<gene>
    <name evidence="2" type="ORF">GSLYS_00015558001</name>
</gene>
<dbReference type="EMBL" id="CAXITT010000462">
    <property type="protein sequence ID" value="CAL1541952.1"/>
    <property type="molecule type" value="Genomic_DNA"/>
</dbReference>
<feature type="region of interest" description="Disordered" evidence="1">
    <location>
        <begin position="645"/>
        <end position="666"/>
    </location>
</feature>
<name>A0AAV2I7L5_LYMST</name>
<feature type="compositionally biased region" description="Acidic residues" evidence="1">
    <location>
        <begin position="284"/>
        <end position="295"/>
    </location>
</feature>
<evidence type="ECO:0000313" key="2">
    <source>
        <dbReference type="EMBL" id="CAL1541952.1"/>
    </source>
</evidence>